<dbReference type="Proteomes" id="UP000295710">
    <property type="component" value="Unassembled WGS sequence"/>
</dbReference>
<evidence type="ECO:0000313" key="1">
    <source>
        <dbReference type="EMBL" id="TDA21669.1"/>
    </source>
</evidence>
<evidence type="ECO:0000313" key="2">
    <source>
        <dbReference type="Proteomes" id="UP000295710"/>
    </source>
</evidence>
<proteinExistence type="predicted"/>
<dbReference type="EMBL" id="SMMX01000007">
    <property type="protein sequence ID" value="TDA21669.1"/>
    <property type="molecule type" value="Genomic_DNA"/>
</dbReference>
<dbReference type="NCBIfam" id="TIGR01863">
    <property type="entry name" value="cas_Csd1"/>
    <property type="match status" value="1"/>
</dbReference>
<dbReference type="Pfam" id="PF09709">
    <property type="entry name" value="Cas_Csd1"/>
    <property type="match status" value="1"/>
</dbReference>
<keyword evidence="2" id="KW-1185">Reference proteome</keyword>
<accession>A0A4R4FFR3</accession>
<dbReference type="CDD" id="cd09757">
    <property type="entry name" value="Cas8c_I-C"/>
    <property type="match status" value="1"/>
</dbReference>
<organism evidence="1 2">
    <name type="scientific">Extibacter muris</name>
    <dbReference type="NCBI Taxonomy" id="1796622"/>
    <lineage>
        <taxon>Bacteria</taxon>
        <taxon>Bacillati</taxon>
        <taxon>Bacillota</taxon>
        <taxon>Clostridia</taxon>
        <taxon>Lachnospirales</taxon>
        <taxon>Lachnospiraceae</taxon>
        <taxon>Extibacter</taxon>
    </lineage>
</organism>
<sequence length="583" mass="66368">MILQSLAAHYEALARQEKVPRRGWCRAKVSCALDIDSEGKVRGIISLKQEEELGKKKVWISPFIEVPEMVLRASGISANFLCDNAKYLLGIEKEGAGKRTIKCFEAAKKRHLELLEPVNTAAADAVKKFFCTWDPEKAKENPYISERWEEITGGNLIFYTGKCYAQEDEQIQIMWDDNVQRDQGGEEGICLVTGEKTEISQIHGTIKGVHGAQAVGAALVSFNAPAFESFEKEQSYNAPVGRYAVFAYTTALNYLLSQRNFVFRIGETTVVFWAEDGEELYQRAFSDFMEPCEDNQEVIRGVFEKLEDGQQIDIDGIDINPEQSFYILGLGPNAARLSVRFFYRDSFGNLLENINSHYSRMEIVKPSWDTQEYLGIGRLVREIVNLKSKDSKPQPGMASSLFQSILSGSRYPESLYSNVLMRIRAEQGTVTRGRAAIVKAHLIRNYNYEWIKEDTFVSLNEECRNIAYILGREFAVMEAIQEEANPGIIATIKDRYFNSACATPASVFPVLFKLKESHMRKLQNDKKGVKIHYEKLLTRLQGMIEVKNDKPGCPRRLSLEEQGMFILGYYHQVQKRFEKKEEA</sequence>
<name>A0A4R4FFR3_9FIRM</name>
<comment type="caution">
    <text evidence="1">The sequence shown here is derived from an EMBL/GenBank/DDBJ whole genome shotgun (WGS) entry which is preliminary data.</text>
</comment>
<reference evidence="1 2" key="1">
    <citation type="journal article" date="2016" name="Nat. Microbiol.">
        <title>The Mouse Intestinal Bacterial Collection (miBC) provides host-specific insight into cultured diversity and functional potential of the gut microbiota.</title>
        <authorList>
            <person name="Lagkouvardos I."/>
            <person name="Pukall R."/>
            <person name="Abt B."/>
            <person name="Foesel B.U."/>
            <person name="Meier-Kolthoff J.P."/>
            <person name="Kumar N."/>
            <person name="Bresciani A."/>
            <person name="Martinez I."/>
            <person name="Just S."/>
            <person name="Ziegler C."/>
            <person name="Brugiroux S."/>
            <person name="Garzetti D."/>
            <person name="Wenning M."/>
            <person name="Bui T.P."/>
            <person name="Wang J."/>
            <person name="Hugenholtz F."/>
            <person name="Plugge C.M."/>
            <person name="Peterson D.A."/>
            <person name="Hornef M.W."/>
            <person name="Baines J.F."/>
            <person name="Smidt H."/>
            <person name="Walter J."/>
            <person name="Kristiansen K."/>
            <person name="Nielsen H.B."/>
            <person name="Haller D."/>
            <person name="Overmann J."/>
            <person name="Stecher B."/>
            <person name="Clavel T."/>
        </authorList>
    </citation>
    <scope>NUCLEOTIDE SEQUENCE [LARGE SCALE GENOMIC DNA]</scope>
    <source>
        <strain evidence="1 2">DSM 28560</strain>
    </source>
</reference>
<dbReference type="RefSeq" id="WP_132277627.1">
    <property type="nucleotide sequence ID" value="NZ_JAOBST010000002.1"/>
</dbReference>
<gene>
    <name evidence="1" type="primary">cas8c</name>
    <name evidence="1" type="ORF">E1963_10020</name>
</gene>
<dbReference type="AlphaFoldDB" id="A0A4R4FFR3"/>
<protein>
    <submittedName>
        <fullName evidence="1">Type I-C CRISPR-associated protein Cas8c/Csd1</fullName>
    </submittedName>
</protein>
<dbReference type="InterPro" id="IPR010144">
    <property type="entry name" value="CRISPR-assoc_prot_Csd1-typ"/>
</dbReference>